<reference evidence="2 3" key="1">
    <citation type="submission" date="2019-08" db="EMBL/GenBank/DDBJ databases">
        <title>Deep-cultivation of Planctomycetes and their phenomic and genomic characterization uncovers novel biology.</title>
        <authorList>
            <person name="Wiegand S."/>
            <person name="Jogler M."/>
            <person name="Boedeker C."/>
            <person name="Pinto D."/>
            <person name="Vollmers J."/>
            <person name="Rivas-Marin E."/>
            <person name="Kohn T."/>
            <person name="Peeters S.H."/>
            <person name="Heuer A."/>
            <person name="Rast P."/>
            <person name="Oberbeckmann S."/>
            <person name="Bunk B."/>
            <person name="Jeske O."/>
            <person name="Meyerdierks A."/>
            <person name="Storesund J.E."/>
            <person name="Kallscheuer N."/>
            <person name="Luecker S."/>
            <person name="Lage O.M."/>
            <person name="Pohl T."/>
            <person name="Merkel B.J."/>
            <person name="Hornburger P."/>
            <person name="Mueller R.-W."/>
            <person name="Bruemmer F."/>
            <person name="Labrenz M."/>
            <person name="Spormann A.M."/>
            <person name="Op den Camp H."/>
            <person name="Overmann J."/>
            <person name="Amann R."/>
            <person name="Jetten M.S.M."/>
            <person name="Mascher T."/>
            <person name="Medema M.H."/>
            <person name="Devos D.P."/>
            <person name="Kaster A.-K."/>
            <person name="Ovreas L."/>
            <person name="Rohde M."/>
            <person name="Galperin M.Y."/>
            <person name="Jogler C."/>
        </authorList>
    </citation>
    <scope>NUCLEOTIDE SEQUENCE [LARGE SCALE GENOMIC DNA]</scope>
    <source>
        <strain evidence="2 3">FC18</strain>
    </source>
</reference>
<dbReference type="Proteomes" id="UP000322214">
    <property type="component" value="Chromosome"/>
</dbReference>
<evidence type="ECO:0008006" key="4">
    <source>
        <dbReference type="Google" id="ProtNLM"/>
    </source>
</evidence>
<dbReference type="STRING" id="980251.GCA_001642875_04718"/>
<dbReference type="AlphaFoldDB" id="A0A5B9P8B9"/>
<evidence type="ECO:0000313" key="2">
    <source>
        <dbReference type="EMBL" id="QEG22594.1"/>
    </source>
</evidence>
<dbReference type="KEGG" id="mff:MFFC18_24770"/>
<dbReference type="RefSeq" id="WP_148618824.1">
    <property type="nucleotide sequence ID" value="NZ_CP042912.1"/>
</dbReference>
<feature type="signal peptide" evidence="1">
    <location>
        <begin position="1"/>
        <end position="25"/>
    </location>
</feature>
<organism evidence="2 3">
    <name type="scientific">Mariniblastus fucicola</name>
    <dbReference type="NCBI Taxonomy" id="980251"/>
    <lineage>
        <taxon>Bacteria</taxon>
        <taxon>Pseudomonadati</taxon>
        <taxon>Planctomycetota</taxon>
        <taxon>Planctomycetia</taxon>
        <taxon>Pirellulales</taxon>
        <taxon>Pirellulaceae</taxon>
        <taxon>Mariniblastus</taxon>
    </lineage>
</organism>
<feature type="chain" id="PRO_5022995660" description="Outer membrane protein beta-barrel domain-containing protein" evidence="1">
    <location>
        <begin position="26"/>
        <end position="324"/>
    </location>
</feature>
<dbReference type="EMBL" id="CP042912">
    <property type="protein sequence ID" value="QEG22594.1"/>
    <property type="molecule type" value="Genomic_DNA"/>
</dbReference>
<accession>A0A5B9P8B9</accession>
<evidence type="ECO:0000256" key="1">
    <source>
        <dbReference type="SAM" id="SignalP"/>
    </source>
</evidence>
<gene>
    <name evidence="2" type="ORF">MFFC18_24770</name>
</gene>
<protein>
    <recommendedName>
        <fullName evidence="4">Outer membrane protein beta-barrel domain-containing protein</fullName>
    </recommendedName>
</protein>
<name>A0A5B9P8B9_9BACT</name>
<evidence type="ECO:0000313" key="3">
    <source>
        <dbReference type="Proteomes" id="UP000322214"/>
    </source>
</evidence>
<proteinExistence type="predicted"/>
<keyword evidence="1" id="KW-0732">Signal</keyword>
<dbReference type="OrthoDB" id="244472at2"/>
<keyword evidence="3" id="KW-1185">Reference proteome</keyword>
<sequence length="324" mass="35306" precursor="true">MQKLLKHTTLAAITLVMCIVSDANAQWPEYTQIGEKNYIEIGGRAYNRPGTDLQLSILQDATTAETLFSANDATSASSAAGVEVSYNFATKYGRAMEFRMFTGTWDAKSNIDQGNIESPLFPGEIADFVEYNYDARIFSFELNAKRPLAQGTTLFGGPRYVSFNDKISYVAGADADLIGTANPFDTERRQSIEAINNLIGLQAGLRHDKQLTQYFRAAGFIRAGGYFNPTKVRTSNQAGVVGVPPTELFRTESTKSTGSLLAEVGGKVYLDFAPSCSLFAGYEATWIDGVALAPPSFLSAETGEVETANTLFMHAITFGMRFGW</sequence>